<protein>
    <submittedName>
        <fullName evidence="1">Uncharacterized protein</fullName>
    </submittedName>
</protein>
<reference evidence="1 2" key="1">
    <citation type="submission" date="2016-08" db="EMBL/GenBank/DDBJ databases">
        <title>Draft genome sequence of allopolyploid Zygosaccharomyces rouxii.</title>
        <authorList>
            <person name="Watanabe J."/>
            <person name="Uehara K."/>
            <person name="Mogi Y."/>
            <person name="Tsukioka Y."/>
        </authorList>
    </citation>
    <scope>NUCLEOTIDE SEQUENCE [LARGE SCALE GENOMIC DNA]</scope>
    <source>
        <strain evidence="1 2">NBRC 110957</strain>
    </source>
</reference>
<evidence type="ECO:0000313" key="1">
    <source>
        <dbReference type="EMBL" id="GAV49421.1"/>
    </source>
</evidence>
<dbReference type="EMBL" id="BDGX01000016">
    <property type="protein sequence ID" value="GAV49421.1"/>
    <property type="molecule type" value="Genomic_DNA"/>
</dbReference>
<comment type="caution">
    <text evidence="1">The sequence shown here is derived from an EMBL/GenBank/DDBJ whole genome shotgun (WGS) entry which is preliminary data.</text>
</comment>
<dbReference type="AlphaFoldDB" id="A0A1Q3A163"/>
<accession>A0A1Q3A163</accession>
<organism evidence="1 2">
    <name type="scientific">Zygosaccharomyces rouxii</name>
    <dbReference type="NCBI Taxonomy" id="4956"/>
    <lineage>
        <taxon>Eukaryota</taxon>
        <taxon>Fungi</taxon>
        <taxon>Dikarya</taxon>
        <taxon>Ascomycota</taxon>
        <taxon>Saccharomycotina</taxon>
        <taxon>Saccharomycetes</taxon>
        <taxon>Saccharomycetales</taxon>
        <taxon>Saccharomycetaceae</taxon>
        <taxon>Zygosaccharomyces</taxon>
    </lineage>
</organism>
<dbReference type="Proteomes" id="UP000187013">
    <property type="component" value="Unassembled WGS sequence"/>
</dbReference>
<proteinExistence type="predicted"/>
<dbReference type="eggNOG" id="ENOG502SAR2">
    <property type="taxonomic scope" value="Eukaryota"/>
</dbReference>
<evidence type="ECO:0000313" key="2">
    <source>
        <dbReference type="Proteomes" id="UP000187013"/>
    </source>
</evidence>
<sequence>MTGLSESFLQLTMLGDGSPNEDVLQLLMYSNFREQLSESAQELHNITDRILVHQASRSVTSIEAHGLILPLMAMLIESRERAKRIYRDALSSRMSTTTDWNIDPLCDEVHEELIRTNDLLKLYPRRESLW</sequence>
<gene>
    <name evidence="1" type="ORF">ZYGR_0P00640</name>
</gene>
<name>A0A1Q3A163_ZYGRO</name>
<dbReference type="OrthoDB" id="4070070at2759"/>